<dbReference type="GO" id="GO:0008658">
    <property type="term" value="F:penicillin binding"/>
    <property type="evidence" value="ECO:0007669"/>
    <property type="project" value="InterPro"/>
</dbReference>
<dbReference type="SUPFAM" id="SSF56519">
    <property type="entry name" value="Penicillin binding protein dimerisation domain"/>
    <property type="match status" value="1"/>
</dbReference>
<evidence type="ECO:0000256" key="15">
    <source>
        <dbReference type="ARBA" id="ARBA00023316"/>
    </source>
</evidence>
<dbReference type="SUPFAM" id="SSF56601">
    <property type="entry name" value="beta-lactamase/transpeptidase-like"/>
    <property type="match status" value="1"/>
</dbReference>
<keyword evidence="15 16" id="KW-0961">Cell wall biogenesis/degradation</keyword>
<dbReference type="GO" id="GO:0008360">
    <property type="term" value="P:regulation of cell shape"/>
    <property type="evidence" value="ECO:0007669"/>
    <property type="project" value="UniProtKB-KW"/>
</dbReference>
<comment type="subcellular location">
    <subcellularLocation>
        <location evidence="16">Cell inner membrane</location>
        <topology evidence="16">Single-pass membrane protein</topology>
    </subcellularLocation>
    <subcellularLocation>
        <location evidence="1">Membrane</location>
    </subcellularLocation>
</comment>
<dbReference type="GO" id="GO:0005886">
    <property type="term" value="C:plasma membrane"/>
    <property type="evidence" value="ECO:0007669"/>
    <property type="project" value="UniProtKB-SubCell"/>
</dbReference>
<keyword evidence="11 16" id="KW-1133">Transmembrane helix</keyword>
<feature type="transmembrane region" description="Helical" evidence="16">
    <location>
        <begin position="26"/>
        <end position="45"/>
    </location>
</feature>
<dbReference type="EC" id="3.4.16.4" evidence="16"/>
<comment type="similarity">
    <text evidence="16">Belongs to the transpeptidase family. FtsI subfamily.</text>
</comment>
<dbReference type="GO" id="GO:0043093">
    <property type="term" value="P:FtsZ-dependent cytokinesis"/>
    <property type="evidence" value="ECO:0007669"/>
    <property type="project" value="UniProtKB-UniRule"/>
</dbReference>
<comment type="caution">
    <text evidence="20">The sequence shown here is derived from an EMBL/GenBank/DDBJ whole genome shotgun (WGS) entry which is preliminary data.</text>
</comment>
<dbReference type="GO" id="GO:0008955">
    <property type="term" value="F:peptidoglycan glycosyltransferase activity"/>
    <property type="evidence" value="ECO:0007669"/>
    <property type="project" value="InterPro"/>
</dbReference>
<evidence type="ECO:0000256" key="14">
    <source>
        <dbReference type="ARBA" id="ARBA00023306"/>
    </source>
</evidence>
<reference evidence="21" key="1">
    <citation type="submission" date="2018-02" db="EMBL/GenBank/DDBJ databases">
        <title>Genome sequencing of Solimonas sp. HR-BB.</title>
        <authorList>
            <person name="Lee Y."/>
            <person name="Jeon C.O."/>
        </authorList>
    </citation>
    <scope>NUCLEOTIDE SEQUENCE [LARGE SCALE GENOMIC DNA]</scope>
    <source>
        <strain evidence="21">HR-E</strain>
    </source>
</reference>
<dbReference type="RefSeq" id="WP_105191114.1">
    <property type="nucleotide sequence ID" value="NZ_PTQZ01000014.1"/>
</dbReference>
<dbReference type="GO" id="GO:0071555">
    <property type="term" value="P:cell wall organization"/>
    <property type="evidence" value="ECO:0007669"/>
    <property type="project" value="UniProtKB-KW"/>
</dbReference>
<dbReference type="PANTHER" id="PTHR30627:SF1">
    <property type="entry name" value="PEPTIDOGLYCAN D,D-TRANSPEPTIDASE FTSI"/>
    <property type="match status" value="1"/>
</dbReference>
<evidence type="ECO:0000256" key="13">
    <source>
        <dbReference type="ARBA" id="ARBA00023210"/>
    </source>
</evidence>
<evidence type="ECO:0000256" key="7">
    <source>
        <dbReference type="ARBA" id="ARBA00022692"/>
    </source>
</evidence>
<name>A0A2P6AUQ4_9GAMM</name>
<accession>A0A2P6AUQ4</accession>
<evidence type="ECO:0000259" key="19">
    <source>
        <dbReference type="Pfam" id="PF03717"/>
    </source>
</evidence>
<comment type="pathway">
    <text evidence="16">Cell wall biogenesis; peptidoglycan biosynthesis.</text>
</comment>
<dbReference type="GO" id="GO:0009252">
    <property type="term" value="P:peptidoglycan biosynthetic process"/>
    <property type="evidence" value="ECO:0007669"/>
    <property type="project" value="UniProtKB-UniRule"/>
</dbReference>
<comment type="catalytic activity">
    <reaction evidence="16">
        <text>Preferential cleavage: (Ac)2-L-Lys-D-Ala-|-D-Ala. Also transpeptidation of peptidyl-alanyl moieties that are N-acyl substituents of D-alanine.</text>
        <dbReference type="EC" id="3.4.16.4"/>
    </reaction>
</comment>
<dbReference type="Proteomes" id="UP000243900">
    <property type="component" value="Unassembled WGS sequence"/>
</dbReference>
<dbReference type="PANTHER" id="PTHR30627">
    <property type="entry name" value="PEPTIDOGLYCAN D,D-TRANSPEPTIDASE"/>
    <property type="match status" value="1"/>
</dbReference>
<dbReference type="UniPathway" id="UPA00219"/>
<evidence type="ECO:0000256" key="8">
    <source>
        <dbReference type="ARBA" id="ARBA00022801"/>
    </source>
</evidence>
<keyword evidence="10 16" id="KW-0573">Peptidoglycan synthesis</keyword>
<evidence type="ECO:0000256" key="6">
    <source>
        <dbReference type="ARBA" id="ARBA00022670"/>
    </source>
</evidence>
<dbReference type="Pfam" id="PF00905">
    <property type="entry name" value="Transpeptidase"/>
    <property type="match status" value="1"/>
</dbReference>
<dbReference type="InterPro" id="IPR050515">
    <property type="entry name" value="Beta-lactam/transpept"/>
</dbReference>
<dbReference type="OrthoDB" id="9789078at2"/>
<proteinExistence type="inferred from homology"/>
<evidence type="ECO:0000313" key="20">
    <source>
        <dbReference type="EMBL" id="PQA50949.1"/>
    </source>
</evidence>
<dbReference type="InterPro" id="IPR037532">
    <property type="entry name" value="FtsI_transpept"/>
</dbReference>
<sequence>MSVDRRVPARAAGGGEPGLKYAGRHYLVFGVFGLLLAGLTLRAGYLTVVDSEFLRAQGDARMMRTEPIVAMRGMLRDRNGVPLAVSTPVTTLWMNPRQAIAAGADIGKLAKALGQSPRDLSARVQRNRSKGFIYLKRHLSPTDAEGVLALDIPGVFGMTEYRRFYPEGEATAHLLGFTDLDDHGKEGLELAFDEELVGRAGSKRVVKDLKGHRVQDVSLIKAAHPGHDVDLSFDSRVQYSAYRELARGVAEHQAVAGVLVSLDVDTGEVLAMANLPSYNPNNRARLTPNALRNRAVTDMFEPGSTLKPITVAAALESGKYTTRSLFDTTPGTYRVLNKLIRDHHNYGVIDMTTLLTKSSNVATAQIALSLPRDTLPMLHQRLGFGHSTGSGFPGESAGRLQPSNRWNPVELATMSYGYGITVTALQLAQAYATIASGGVQRPISFRRVEGEVPGKRVLDEKIARALIPMMETVVTQEGTALRAAVPGYRIAGKTGTAHKAQSGGYAADQYMSLFVGMAPASKPRVVTAVVIDNPRKGGYYGGLAAAPVFARAMADTLRLMNVEPDRSAERLAEQHRLPHPSTWQRPVAAHAPGREG</sequence>
<comment type="function">
    <text evidence="16">Catalyzes cross-linking of the peptidoglycan cell wall at the division septum.</text>
</comment>
<evidence type="ECO:0000256" key="1">
    <source>
        <dbReference type="ARBA" id="ARBA00004370"/>
    </source>
</evidence>
<evidence type="ECO:0000256" key="17">
    <source>
        <dbReference type="SAM" id="MobiDB-lite"/>
    </source>
</evidence>
<evidence type="ECO:0000256" key="10">
    <source>
        <dbReference type="ARBA" id="ARBA00022984"/>
    </source>
</evidence>
<keyword evidence="4 16" id="KW-0132">Cell division</keyword>
<dbReference type="AlphaFoldDB" id="A0A2P6AUQ4"/>
<keyword evidence="8 16" id="KW-0378">Hydrolase</keyword>
<feature type="domain" description="Penicillin-binding protein dimerisation" evidence="19">
    <location>
        <begin position="68"/>
        <end position="215"/>
    </location>
</feature>
<evidence type="ECO:0000256" key="12">
    <source>
        <dbReference type="ARBA" id="ARBA00023136"/>
    </source>
</evidence>
<evidence type="ECO:0000259" key="18">
    <source>
        <dbReference type="Pfam" id="PF00905"/>
    </source>
</evidence>
<keyword evidence="13 16" id="KW-0717">Septation</keyword>
<dbReference type="GO" id="GO:0006508">
    <property type="term" value="P:proteolysis"/>
    <property type="evidence" value="ECO:0007669"/>
    <property type="project" value="UniProtKB-KW"/>
</dbReference>
<keyword evidence="5 16" id="KW-0121">Carboxypeptidase</keyword>
<feature type="active site" description="Acyl-ester intermediate" evidence="16">
    <location>
        <position position="304"/>
    </location>
</feature>
<evidence type="ECO:0000256" key="4">
    <source>
        <dbReference type="ARBA" id="ARBA00022618"/>
    </source>
</evidence>
<evidence type="ECO:0000256" key="5">
    <source>
        <dbReference type="ARBA" id="ARBA00022645"/>
    </source>
</evidence>
<dbReference type="Gene3D" id="3.90.1310.10">
    <property type="entry name" value="Penicillin-binding protein 2a (Domain 2)"/>
    <property type="match status" value="1"/>
</dbReference>
<dbReference type="InterPro" id="IPR012338">
    <property type="entry name" value="Beta-lactam/transpept-like"/>
</dbReference>
<evidence type="ECO:0000256" key="11">
    <source>
        <dbReference type="ARBA" id="ARBA00022989"/>
    </source>
</evidence>
<keyword evidence="14 16" id="KW-0131">Cell cycle</keyword>
<protein>
    <recommendedName>
        <fullName evidence="16">Peptidoglycan D,D-transpeptidase FtsI</fullName>
        <ecNumber evidence="16">3.4.16.4</ecNumber>
    </recommendedName>
    <alternativeName>
        <fullName evidence="16">Penicillin-binding protein 3</fullName>
        <shortName evidence="16">PBP-3</shortName>
    </alternativeName>
</protein>
<organism evidence="20 21">
    <name type="scientific">Amnimonas aquatica</name>
    <dbReference type="NCBI Taxonomy" id="2094561"/>
    <lineage>
        <taxon>Bacteria</taxon>
        <taxon>Pseudomonadati</taxon>
        <taxon>Pseudomonadota</taxon>
        <taxon>Gammaproteobacteria</taxon>
        <taxon>Moraxellales</taxon>
        <taxon>Moraxellaceae</taxon>
        <taxon>Amnimonas</taxon>
    </lineage>
</organism>
<dbReference type="GO" id="GO:0009002">
    <property type="term" value="F:serine-type D-Ala-D-Ala carboxypeptidase activity"/>
    <property type="evidence" value="ECO:0007669"/>
    <property type="project" value="UniProtKB-UniRule"/>
</dbReference>
<feature type="domain" description="Penicillin-binding protein transpeptidase" evidence="18">
    <location>
        <begin position="258"/>
        <end position="553"/>
    </location>
</feature>
<gene>
    <name evidence="16" type="primary">ftsI</name>
    <name evidence="20" type="ORF">C5O18_01520</name>
</gene>
<keyword evidence="9 16" id="KW-0133">Cell shape</keyword>
<keyword evidence="3 16" id="KW-0997">Cell inner membrane</keyword>
<dbReference type="GO" id="GO:0000917">
    <property type="term" value="P:division septum assembly"/>
    <property type="evidence" value="ECO:0007669"/>
    <property type="project" value="UniProtKB-KW"/>
</dbReference>
<evidence type="ECO:0000256" key="2">
    <source>
        <dbReference type="ARBA" id="ARBA00022475"/>
    </source>
</evidence>
<dbReference type="HAMAP" id="MF_02080">
    <property type="entry name" value="FtsI_transpept"/>
    <property type="match status" value="1"/>
</dbReference>
<feature type="region of interest" description="Disordered" evidence="17">
    <location>
        <begin position="568"/>
        <end position="596"/>
    </location>
</feature>
<keyword evidence="12 16" id="KW-0472">Membrane</keyword>
<keyword evidence="6 16" id="KW-0645">Protease</keyword>
<keyword evidence="2 16" id="KW-1003">Cell membrane</keyword>
<evidence type="ECO:0000313" key="21">
    <source>
        <dbReference type="Proteomes" id="UP000243900"/>
    </source>
</evidence>
<evidence type="ECO:0000256" key="16">
    <source>
        <dbReference type="HAMAP-Rule" id="MF_02080"/>
    </source>
</evidence>
<evidence type="ECO:0000256" key="9">
    <source>
        <dbReference type="ARBA" id="ARBA00022960"/>
    </source>
</evidence>
<keyword evidence="21" id="KW-1185">Reference proteome</keyword>
<dbReference type="InterPro" id="IPR005311">
    <property type="entry name" value="PBP_dimer"/>
</dbReference>
<dbReference type="Pfam" id="PF03717">
    <property type="entry name" value="PBP_dimer"/>
    <property type="match status" value="1"/>
</dbReference>
<dbReference type="Gene3D" id="3.40.710.10">
    <property type="entry name" value="DD-peptidase/beta-lactamase superfamily"/>
    <property type="match status" value="1"/>
</dbReference>
<dbReference type="Gene3D" id="3.30.450.330">
    <property type="match status" value="1"/>
</dbReference>
<dbReference type="EMBL" id="PTQZ01000014">
    <property type="protein sequence ID" value="PQA50949.1"/>
    <property type="molecule type" value="Genomic_DNA"/>
</dbReference>
<evidence type="ECO:0000256" key="3">
    <source>
        <dbReference type="ARBA" id="ARBA00022519"/>
    </source>
</evidence>
<dbReference type="InterPro" id="IPR036138">
    <property type="entry name" value="PBP_dimer_sf"/>
</dbReference>
<keyword evidence="7 16" id="KW-0812">Transmembrane</keyword>
<dbReference type="InterPro" id="IPR001460">
    <property type="entry name" value="PCN-bd_Tpept"/>
</dbReference>